<keyword evidence="5" id="KW-0808">Transferase</keyword>
<feature type="domain" description="HAMP" evidence="13">
    <location>
        <begin position="169"/>
        <end position="222"/>
    </location>
</feature>
<evidence type="ECO:0000313" key="14">
    <source>
        <dbReference type="EMBL" id="SEP09539.1"/>
    </source>
</evidence>
<comment type="subcellular location">
    <subcellularLocation>
        <location evidence="2">Cell membrane</location>
    </subcellularLocation>
</comment>
<dbReference type="Gene3D" id="1.10.287.130">
    <property type="match status" value="1"/>
</dbReference>
<feature type="signal peptide" evidence="11">
    <location>
        <begin position="1"/>
        <end position="25"/>
    </location>
</feature>
<dbReference type="CDD" id="cd00082">
    <property type="entry name" value="HisKA"/>
    <property type="match status" value="1"/>
</dbReference>
<dbReference type="RefSeq" id="WP_245787250.1">
    <property type="nucleotide sequence ID" value="NZ_FOEF01000003.1"/>
</dbReference>
<dbReference type="PANTHER" id="PTHR45436">
    <property type="entry name" value="SENSOR HISTIDINE KINASE YKOH"/>
    <property type="match status" value="1"/>
</dbReference>
<dbReference type="PANTHER" id="PTHR45436:SF5">
    <property type="entry name" value="SENSOR HISTIDINE KINASE TRCS"/>
    <property type="match status" value="1"/>
</dbReference>
<dbReference type="PROSITE" id="PS50109">
    <property type="entry name" value="HIS_KIN"/>
    <property type="match status" value="1"/>
</dbReference>
<evidence type="ECO:0000256" key="5">
    <source>
        <dbReference type="ARBA" id="ARBA00022679"/>
    </source>
</evidence>
<dbReference type="InterPro" id="IPR036890">
    <property type="entry name" value="HATPase_C_sf"/>
</dbReference>
<evidence type="ECO:0000256" key="7">
    <source>
        <dbReference type="ARBA" id="ARBA00022777"/>
    </source>
</evidence>
<dbReference type="Pfam" id="PF00672">
    <property type="entry name" value="HAMP"/>
    <property type="match status" value="1"/>
</dbReference>
<dbReference type="SMART" id="SM00304">
    <property type="entry name" value="HAMP"/>
    <property type="match status" value="1"/>
</dbReference>
<dbReference type="SMART" id="SM00388">
    <property type="entry name" value="HisKA"/>
    <property type="match status" value="1"/>
</dbReference>
<keyword evidence="6" id="KW-0812">Transmembrane</keyword>
<evidence type="ECO:0000256" key="1">
    <source>
        <dbReference type="ARBA" id="ARBA00000085"/>
    </source>
</evidence>
<dbReference type="CDD" id="cd00075">
    <property type="entry name" value="HATPase"/>
    <property type="match status" value="1"/>
</dbReference>
<keyword evidence="8" id="KW-1133">Transmembrane helix</keyword>
<reference evidence="14 15" key="1">
    <citation type="submission" date="2016-10" db="EMBL/GenBank/DDBJ databases">
        <authorList>
            <person name="de Groot N.N."/>
        </authorList>
    </citation>
    <scope>NUCLEOTIDE SEQUENCE [LARGE SCALE GENOMIC DNA]</scope>
    <source>
        <strain evidence="14 15">DSM 44993</strain>
    </source>
</reference>
<dbReference type="Pfam" id="PF02518">
    <property type="entry name" value="HATPase_c"/>
    <property type="match status" value="1"/>
</dbReference>
<dbReference type="InterPro" id="IPR003594">
    <property type="entry name" value="HATPase_dom"/>
</dbReference>
<dbReference type="GO" id="GO:0005886">
    <property type="term" value="C:plasma membrane"/>
    <property type="evidence" value="ECO:0007669"/>
    <property type="project" value="UniProtKB-SubCell"/>
</dbReference>
<dbReference type="InterPro" id="IPR050428">
    <property type="entry name" value="TCS_sensor_his_kinase"/>
</dbReference>
<dbReference type="STRING" id="394193.SAMN04489732_103606"/>
<dbReference type="Gene3D" id="6.10.340.10">
    <property type="match status" value="1"/>
</dbReference>
<evidence type="ECO:0000256" key="3">
    <source>
        <dbReference type="ARBA" id="ARBA00012438"/>
    </source>
</evidence>
<evidence type="ECO:0000259" key="13">
    <source>
        <dbReference type="PROSITE" id="PS50885"/>
    </source>
</evidence>
<dbReference type="EC" id="2.7.13.3" evidence="3"/>
<feature type="chain" id="PRO_5011720795" description="histidine kinase" evidence="11">
    <location>
        <begin position="26"/>
        <end position="436"/>
    </location>
</feature>
<evidence type="ECO:0000256" key="4">
    <source>
        <dbReference type="ARBA" id="ARBA00022553"/>
    </source>
</evidence>
<dbReference type="PRINTS" id="PR00344">
    <property type="entry name" value="BCTRLSENSOR"/>
</dbReference>
<name>A0A1H8V288_9PSEU</name>
<dbReference type="GO" id="GO:0000155">
    <property type="term" value="F:phosphorelay sensor kinase activity"/>
    <property type="evidence" value="ECO:0007669"/>
    <property type="project" value="InterPro"/>
</dbReference>
<dbReference type="SMART" id="SM00387">
    <property type="entry name" value="HATPase_c"/>
    <property type="match status" value="1"/>
</dbReference>
<keyword evidence="9" id="KW-0902">Two-component regulatory system</keyword>
<gene>
    <name evidence="14" type="ORF">SAMN04489732_103606</name>
</gene>
<dbReference type="Proteomes" id="UP000198582">
    <property type="component" value="Unassembled WGS sequence"/>
</dbReference>
<accession>A0A1H8V288</accession>
<dbReference type="Pfam" id="PF00512">
    <property type="entry name" value="HisKA"/>
    <property type="match status" value="1"/>
</dbReference>
<feature type="domain" description="Histidine kinase" evidence="12">
    <location>
        <begin position="230"/>
        <end position="436"/>
    </location>
</feature>
<comment type="catalytic activity">
    <reaction evidence="1">
        <text>ATP + protein L-histidine = ADP + protein N-phospho-L-histidine.</text>
        <dbReference type="EC" id="2.7.13.3"/>
    </reaction>
</comment>
<dbReference type="SUPFAM" id="SSF158472">
    <property type="entry name" value="HAMP domain-like"/>
    <property type="match status" value="1"/>
</dbReference>
<dbReference type="InterPro" id="IPR036097">
    <property type="entry name" value="HisK_dim/P_sf"/>
</dbReference>
<keyword evidence="11" id="KW-0732">Signal</keyword>
<dbReference type="InterPro" id="IPR005467">
    <property type="entry name" value="His_kinase_dom"/>
</dbReference>
<dbReference type="InterPro" id="IPR004358">
    <property type="entry name" value="Sig_transdc_His_kin-like_C"/>
</dbReference>
<dbReference type="CDD" id="cd06225">
    <property type="entry name" value="HAMP"/>
    <property type="match status" value="1"/>
</dbReference>
<sequence length="436" mass="46778">MNLRTRLAVLAALSVAVAVAAMAFAAYFFFDRELGRQLDVSLTREANRVQLQLKQGDWYRPDGLSCEWLAAPACAQLVTPEPAGPTLFPVTPEARQVAAGTRAEFTGDVLSDGLALRVKTVPVRPGEALQVAVRSDQVTQSLDRIRRVLLLAGAGGVVLACAFGYLVARAGLRPLARITAASRHIARTRDPAHRIPVRGRDELAELTRHFNTMLAALEESLAAQRQLVADASHELRTPLTALRSDIDLLALDGRLGEDRRRVVLRRIGDQFEELTQLVNDLIELARGDEPPSEAEEVDLAQVVGERVELARRHWPGITFTARLAPVLVTGSAERLARAVANLLDNAAKFAPAGSTVTVGLADGRLSVRDEGPGIAEADRPRVFDRFYRSATARDVPGSGLGLAIVAQVVRAHGGRVEIGSPPGGGAEFTVGFPPPG</sequence>
<keyword evidence="10" id="KW-0472">Membrane</keyword>
<dbReference type="SUPFAM" id="SSF55874">
    <property type="entry name" value="ATPase domain of HSP90 chaperone/DNA topoisomerase II/histidine kinase"/>
    <property type="match status" value="1"/>
</dbReference>
<keyword evidence="7 14" id="KW-0418">Kinase</keyword>
<dbReference type="InterPro" id="IPR003661">
    <property type="entry name" value="HisK_dim/P_dom"/>
</dbReference>
<dbReference type="SUPFAM" id="SSF47384">
    <property type="entry name" value="Homodimeric domain of signal transducing histidine kinase"/>
    <property type="match status" value="1"/>
</dbReference>
<dbReference type="AlphaFoldDB" id="A0A1H8V288"/>
<dbReference type="Gene3D" id="3.30.565.10">
    <property type="entry name" value="Histidine kinase-like ATPase, C-terminal domain"/>
    <property type="match status" value="1"/>
</dbReference>
<organism evidence="14 15">
    <name type="scientific">Amycolatopsis saalfeldensis</name>
    <dbReference type="NCBI Taxonomy" id="394193"/>
    <lineage>
        <taxon>Bacteria</taxon>
        <taxon>Bacillati</taxon>
        <taxon>Actinomycetota</taxon>
        <taxon>Actinomycetes</taxon>
        <taxon>Pseudonocardiales</taxon>
        <taxon>Pseudonocardiaceae</taxon>
        <taxon>Amycolatopsis</taxon>
    </lineage>
</organism>
<evidence type="ECO:0000259" key="12">
    <source>
        <dbReference type="PROSITE" id="PS50109"/>
    </source>
</evidence>
<dbReference type="InterPro" id="IPR003660">
    <property type="entry name" value="HAMP_dom"/>
</dbReference>
<evidence type="ECO:0000256" key="6">
    <source>
        <dbReference type="ARBA" id="ARBA00022692"/>
    </source>
</evidence>
<evidence type="ECO:0000313" key="15">
    <source>
        <dbReference type="Proteomes" id="UP000198582"/>
    </source>
</evidence>
<evidence type="ECO:0000256" key="10">
    <source>
        <dbReference type="ARBA" id="ARBA00023136"/>
    </source>
</evidence>
<keyword evidence="15" id="KW-1185">Reference proteome</keyword>
<proteinExistence type="predicted"/>
<evidence type="ECO:0000256" key="8">
    <source>
        <dbReference type="ARBA" id="ARBA00022989"/>
    </source>
</evidence>
<protein>
    <recommendedName>
        <fullName evidence="3">histidine kinase</fullName>
        <ecNumber evidence="3">2.7.13.3</ecNumber>
    </recommendedName>
</protein>
<evidence type="ECO:0000256" key="11">
    <source>
        <dbReference type="SAM" id="SignalP"/>
    </source>
</evidence>
<evidence type="ECO:0000256" key="2">
    <source>
        <dbReference type="ARBA" id="ARBA00004236"/>
    </source>
</evidence>
<dbReference type="PROSITE" id="PS50885">
    <property type="entry name" value="HAMP"/>
    <property type="match status" value="1"/>
</dbReference>
<keyword evidence="4" id="KW-0597">Phosphoprotein</keyword>
<dbReference type="EMBL" id="FOEF01000003">
    <property type="protein sequence ID" value="SEP09539.1"/>
    <property type="molecule type" value="Genomic_DNA"/>
</dbReference>
<evidence type="ECO:0000256" key="9">
    <source>
        <dbReference type="ARBA" id="ARBA00023012"/>
    </source>
</evidence>